<reference evidence="4" key="1">
    <citation type="journal article" date="2021" name="PeerJ">
        <title>Extensive microbial diversity within the chicken gut microbiome revealed by metagenomics and culture.</title>
        <authorList>
            <person name="Gilroy R."/>
            <person name="Ravi A."/>
            <person name="Getino M."/>
            <person name="Pursley I."/>
            <person name="Horton D.L."/>
            <person name="Alikhan N.F."/>
            <person name="Baker D."/>
            <person name="Gharbi K."/>
            <person name="Hall N."/>
            <person name="Watson M."/>
            <person name="Adriaenssens E.M."/>
            <person name="Foster-Nyarko E."/>
            <person name="Jarju S."/>
            <person name="Secka A."/>
            <person name="Antonio M."/>
            <person name="Oren A."/>
            <person name="Chaudhuri R.R."/>
            <person name="La Ragione R."/>
            <person name="Hildebrand F."/>
            <person name="Pallen M.J."/>
        </authorList>
    </citation>
    <scope>NUCLEOTIDE SEQUENCE</scope>
    <source>
        <strain evidence="4">CHK198-12963</strain>
    </source>
</reference>
<dbReference type="PANTHER" id="PTHR43861">
    <property type="entry name" value="TRANS-ACONITATE 2-METHYLTRANSFERASE-RELATED"/>
    <property type="match status" value="1"/>
</dbReference>
<gene>
    <name evidence="4" type="ORF">H9931_12600</name>
</gene>
<protein>
    <submittedName>
        <fullName evidence="4">Class I SAM-dependent methyltransferase</fullName>
    </submittedName>
</protein>
<keyword evidence="2" id="KW-0808">Transferase</keyword>
<dbReference type="AlphaFoldDB" id="A0A9D2PUR4"/>
<feature type="domain" description="Methyltransferase" evidence="3">
    <location>
        <begin position="49"/>
        <end position="137"/>
    </location>
</feature>
<dbReference type="Pfam" id="PF13649">
    <property type="entry name" value="Methyltransf_25"/>
    <property type="match status" value="1"/>
</dbReference>
<evidence type="ECO:0000256" key="2">
    <source>
        <dbReference type="ARBA" id="ARBA00022679"/>
    </source>
</evidence>
<dbReference type="EMBL" id="DWWB01000075">
    <property type="protein sequence ID" value="HJC67529.1"/>
    <property type="molecule type" value="Genomic_DNA"/>
</dbReference>
<proteinExistence type="predicted"/>
<evidence type="ECO:0000313" key="4">
    <source>
        <dbReference type="EMBL" id="HJC67529.1"/>
    </source>
</evidence>
<evidence type="ECO:0000259" key="3">
    <source>
        <dbReference type="Pfam" id="PF13649"/>
    </source>
</evidence>
<reference evidence="4" key="2">
    <citation type="submission" date="2021-04" db="EMBL/GenBank/DDBJ databases">
        <authorList>
            <person name="Gilroy R."/>
        </authorList>
    </citation>
    <scope>NUCLEOTIDE SEQUENCE</scope>
    <source>
        <strain evidence="4">CHK198-12963</strain>
    </source>
</reference>
<dbReference type="CDD" id="cd02440">
    <property type="entry name" value="AdoMet_MTases"/>
    <property type="match status" value="1"/>
</dbReference>
<keyword evidence="1 4" id="KW-0489">Methyltransferase</keyword>
<sequence length="204" mass="23875">MEDKRRYDLDETIKYYEEYAQEFIEATIHADVSELYRQFEEHLTPGSRILDLGCGSGRDSKYFTEKGYDVVAIDPSGAMCDQTKQLAHIPVYQMKAEELRFFNEFDAVWACASLLHVPYKEQVNVLRKVMHALRAGGILYASWKYGDKSRTEKYRSFTDLNEKTFRDILSKIPTIDEARLWVTQDVRKDKHSQTWLNAIIRKAV</sequence>
<organism evidence="4 5">
    <name type="scientific">Candidatus Enterocloster excrementigallinarum</name>
    <dbReference type="NCBI Taxonomy" id="2838558"/>
    <lineage>
        <taxon>Bacteria</taxon>
        <taxon>Bacillati</taxon>
        <taxon>Bacillota</taxon>
        <taxon>Clostridia</taxon>
        <taxon>Lachnospirales</taxon>
        <taxon>Lachnospiraceae</taxon>
        <taxon>Enterocloster</taxon>
    </lineage>
</organism>
<dbReference type="SUPFAM" id="SSF53335">
    <property type="entry name" value="S-adenosyl-L-methionine-dependent methyltransferases"/>
    <property type="match status" value="1"/>
</dbReference>
<dbReference type="Proteomes" id="UP000823863">
    <property type="component" value="Unassembled WGS sequence"/>
</dbReference>
<evidence type="ECO:0000313" key="5">
    <source>
        <dbReference type="Proteomes" id="UP000823863"/>
    </source>
</evidence>
<dbReference type="Gene3D" id="3.40.50.150">
    <property type="entry name" value="Vaccinia Virus protein VP39"/>
    <property type="match status" value="1"/>
</dbReference>
<name>A0A9D2PUR4_9FIRM</name>
<dbReference type="InterPro" id="IPR029063">
    <property type="entry name" value="SAM-dependent_MTases_sf"/>
</dbReference>
<dbReference type="PANTHER" id="PTHR43861:SF1">
    <property type="entry name" value="TRANS-ACONITATE 2-METHYLTRANSFERASE"/>
    <property type="match status" value="1"/>
</dbReference>
<evidence type="ECO:0000256" key="1">
    <source>
        <dbReference type="ARBA" id="ARBA00022603"/>
    </source>
</evidence>
<dbReference type="GO" id="GO:0032259">
    <property type="term" value="P:methylation"/>
    <property type="evidence" value="ECO:0007669"/>
    <property type="project" value="UniProtKB-KW"/>
</dbReference>
<dbReference type="GO" id="GO:0008168">
    <property type="term" value="F:methyltransferase activity"/>
    <property type="evidence" value="ECO:0007669"/>
    <property type="project" value="UniProtKB-KW"/>
</dbReference>
<accession>A0A9D2PUR4</accession>
<dbReference type="InterPro" id="IPR041698">
    <property type="entry name" value="Methyltransf_25"/>
</dbReference>
<comment type="caution">
    <text evidence="4">The sequence shown here is derived from an EMBL/GenBank/DDBJ whole genome shotgun (WGS) entry which is preliminary data.</text>
</comment>